<accession>A0A9Q6ABB6</accession>
<proteinExistence type="predicted"/>
<feature type="domain" description="HTH gntR-type" evidence="4">
    <location>
        <begin position="24"/>
        <end position="92"/>
    </location>
</feature>
<name>A0A9Q6ABB6_9BACI</name>
<dbReference type="InterPro" id="IPR000524">
    <property type="entry name" value="Tscrpt_reg_HTH_GntR"/>
</dbReference>
<evidence type="ECO:0000313" key="6">
    <source>
        <dbReference type="Proteomes" id="UP000234803"/>
    </source>
</evidence>
<dbReference type="PANTHER" id="PTHR30146">
    <property type="entry name" value="LACI-RELATED TRANSCRIPTIONAL REPRESSOR"/>
    <property type="match status" value="1"/>
</dbReference>
<dbReference type="Pfam" id="PF13377">
    <property type="entry name" value="Peripla_BP_3"/>
    <property type="match status" value="1"/>
</dbReference>
<dbReference type="InterPro" id="IPR033532">
    <property type="entry name" value="AraR_ligand_bind_dom"/>
</dbReference>
<dbReference type="PRINTS" id="PR00035">
    <property type="entry name" value="HTHGNTR"/>
</dbReference>
<dbReference type="FunFam" id="1.10.10.10:FF:000746">
    <property type="entry name" value="Arabinose metabolism transcriptional repressor"/>
    <property type="match status" value="1"/>
</dbReference>
<dbReference type="Gene3D" id="3.40.50.2300">
    <property type="match status" value="2"/>
</dbReference>
<keyword evidence="3" id="KW-0804">Transcription</keyword>
<evidence type="ECO:0000256" key="2">
    <source>
        <dbReference type="ARBA" id="ARBA00023125"/>
    </source>
</evidence>
<dbReference type="SMART" id="SM00345">
    <property type="entry name" value="HTH_GNTR"/>
    <property type="match status" value="1"/>
</dbReference>
<protein>
    <submittedName>
        <fullName evidence="5">GntR family transcriptional regulator</fullName>
    </submittedName>
</protein>
<evidence type="ECO:0000256" key="3">
    <source>
        <dbReference type="ARBA" id="ARBA00023163"/>
    </source>
</evidence>
<dbReference type="Pfam" id="PF00392">
    <property type="entry name" value="GntR"/>
    <property type="match status" value="1"/>
</dbReference>
<dbReference type="PROSITE" id="PS50949">
    <property type="entry name" value="HTH_GNTR"/>
    <property type="match status" value="1"/>
</dbReference>
<dbReference type="InterPro" id="IPR036390">
    <property type="entry name" value="WH_DNA-bd_sf"/>
</dbReference>
<keyword evidence="2" id="KW-0238">DNA-binding</keyword>
<evidence type="ECO:0000256" key="1">
    <source>
        <dbReference type="ARBA" id="ARBA00023015"/>
    </source>
</evidence>
<dbReference type="GO" id="GO:0003700">
    <property type="term" value="F:DNA-binding transcription factor activity"/>
    <property type="evidence" value="ECO:0007669"/>
    <property type="project" value="InterPro"/>
</dbReference>
<evidence type="ECO:0000313" key="5">
    <source>
        <dbReference type="EMBL" id="PLS09416.1"/>
    </source>
</evidence>
<dbReference type="SUPFAM" id="SSF46785">
    <property type="entry name" value="Winged helix' DNA-binding domain"/>
    <property type="match status" value="1"/>
</dbReference>
<dbReference type="InterPro" id="IPR046335">
    <property type="entry name" value="LacI/GalR-like_sensor"/>
</dbReference>
<keyword evidence="1" id="KW-0805">Transcription regulation</keyword>
<dbReference type="SUPFAM" id="SSF53822">
    <property type="entry name" value="Periplasmic binding protein-like I"/>
    <property type="match status" value="1"/>
</dbReference>
<dbReference type="Proteomes" id="UP000234803">
    <property type="component" value="Unassembled WGS sequence"/>
</dbReference>
<dbReference type="InterPro" id="IPR028082">
    <property type="entry name" value="Peripla_BP_I"/>
</dbReference>
<reference evidence="5 6" key="1">
    <citation type="submission" date="2017-12" db="EMBL/GenBank/DDBJ databases">
        <title>Comparative Functional Genomics of Dry Heat Resistant strains isolated from the Viking Spacecraft.</title>
        <authorList>
            <person name="Seuylemezian A."/>
            <person name="Cooper K."/>
            <person name="Vaishampayan P."/>
        </authorList>
    </citation>
    <scope>NUCLEOTIDE SEQUENCE [LARGE SCALE GENOMIC DNA]</scope>
    <source>
        <strain evidence="5 6">V48-19</strain>
    </source>
</reference>
<dbReference type="AlphaFoldDB" id="A0A9Q6ABB6"/>
<dbReference type="CDD" id="cd01541">
    <property type="entry name" value="PBP1_AraR"/>
    <property type="match status" value="1"/>
</dbReference>
<dbReference type="EMBL" id="PGUV01000002">
    <property type="protein sequence ID" value="PLS09416.1"/>
    <property type="molecule type" value="Genomic_DNA"/>
</dbReference>
<dbReference type="PANTHER" id="PTHR30146:SF150">
    <property type="entry name" value="ARABINOSE METABOLISM TRANSCRIPTIONAL REPRESSOR"/>
    <property type="match status" value="1"/>
</dbReference>
<dbReference type="CDD" id="cd07377">
    <property type="entry name" value="WHTH_GntR"/>
    <property type="match status" value="1"/>
</dbReference>
<sequence length="384" mass="43092">MFSCIDHCDILKFVRIHFGGMDMLPKYAQVKEEISSWINQGKILPDQKIPTENELMQQFGVSRHTIRKAIGDLVSQGLLYSVQGGGTFVASRSAKSALHSNKTIGVLTTYISDYIFPSIIRGIESYLSEQGYSMLLTSTNNNPDNERRGLENLLSQHIDGLIVEPTKSALQTPNIGYYLNLEKNGIPFAMINASYAELAAPSFTLDDVKGGMMAAEHLLSLGHTHMMGIFKADDTQGVKRMNGFIQSHRERDLFPSPDMIVTFTTEEKESKLLEKVKETLEKNSKNMPTAILCYNDEIALKVIDMLREMDIKVPEDMSIVGYDDSHFAQISEVKLTSVKHPKSVLGKAAAKYVIDCLEHKKPKQEDVIFEPELIIRQSARKLNE</sequence>
<dbReference type="GO" id="GO:0000976">
    <property type="term" value="F:transcription cis-regulatory region binding"/>
    <property type="evidence" value="ECO:0007669"/>
    <property type="project" value="TreeGrafter"/>
</dbReference>
<organism evidence="5 6">
    <name type="scientific">Bacillus halotolerans</name>
    <dbReference type="NCBI Taxonomy" id="260554"/>
    <lineage>
        <taxon>Bacteria</taxon>
        <taxon>Bacillati</taxon>
        <taxon>Bacillota</taxon>
        <taxon>Bacilli</taxon>
        <taxon>Bacillales</taxon>
        <taxon>Bacillaceae</taxon>
        <taxon>Bacillus</taxon>
    </lineage>
</organism>
<gene>
    <name evidence="5" type="ORF">CUU63_03595</name>
</gene>
<dbReference type="InterPro" id="IPR036388">
    <property type="entry name" value="WH-like_DNA-bd_sf"/>
</dbReference>
<comment type="caution">
    <text evidence="5">The sequence shown here is derived from an EMBL/GenBank/DDBJ whole genome shotgun (WGS) entry which is preliminary data.</text>
</comment>
<evidence type="ECO:0000259" key="4">
    <source>
        <dbReference type="PROSITE" id="PS50949"/>
    </source>
</evidence>
<dbReference type="Gene3D" id="1.10.10.10">
    <property type="entry name" value="Winged helix-like DNA-binding domain superfamily/Winged helix DNA-binding domain"/>
    <property type="match status" value="1"/>
</dbReference>